<evidence type="ECO:0000313" key="2">
    <source>
        <dbReference type="EnsemblMetazoa" id="CapteP206279"/>
    </source>
</evidence>
<reference evidence="2" key="3">
    <citation type="submission" date="2015-06" db="UniProtKB">
        <authorList>
            <consortium name="EnsemblMetazoa"/>
        </authorList>
    </citation>
    <scope>IDENTIFICATION</scope>
</reference>
<name>R7TLK1_CAPTE</name>
<dbReference type="EMBL" id="KB309380">
    <property type="protein sequence ID" value="ELT94549.1"/>
    <property type="molecule type" value="Genomic_DNA"/>
</dbReference>
<sequence>MQHVVGSSLLTLFQEILDTDGSESLSFADVMKKSVKAVLQEEKSKSEITIKGLEEKDSSANDVGLLCTTIQSTGKLTSVVRIGRKSNDRPRLLKASFVSSFDARTFLTRVDATKGDDTLPKEIRCRLSRSKEEQVRH</sequence>
<evidence type="ECO:0000313" key="3">
    <source>
        <dbReference type="Proteomes" id="UP000014760"/>
    </source>
</evidence>
<keyword evidence="3" id="KW-1185">Reference proteome</keyword>
<protein>
    <submittedName>
        <fullName evidence="1 2">Uncharacterized protein</fullName>
    </submittedName>
</protein>
<dbReference type="AlphaFoldDB" id="R7TLK1"/>
<evidence type="ECO:0000313" key="1">
    <source>
        <dbReference type="EMBL" id="ELT94549.1"/>
    </source>
</evidence>
<reference evidence="1 3" key="2">
    <citation type="journal article" date="2013" name="Nature">
        <title>Insights into bilaterian evolution from three spiralian genomes.</title>
        <authorList>
            <person name="Simakov O."/>
            <person name="Marletaz F."/>
            <person name="Cho S.J."/>
            <person name="Edsinger-Gonzales E."/>
            <person name="Havlak P."/>
            <person name="Hellsten U."/>
            <person name="Kuo D.H."/>
            <person name="Larsson T."/>
            <person name="Lv J."/>
            <person name="Arendt D."/>
            <person name="Savage R."/>
            <person name="Osoegawa K."/>
            <person name="de Jong P."/>
            <person name="Grimwood J."/>
            <person name="Chapman J.A."/>
            <person name="Shapiro H."/>
            <person name="Aerts A."/>
            <person name="Otillar R.P."/>
            <person name="Terry A.Y."/>
            <person name="Boore J.L."/>
            <person name="Grigoriev I.V."/>
            <person name="Lindberg D.R."/>
            <person name="Seaver E.C."/>
            <person name="Weisblat D.A."/>
            <person name="Putnam N.H."/>
            <person name="Rokhsar D.S."/>
        </authorList>
    </citation>
    <scope>NUCLEOTIDE SEQUENCE</scope>
    <source>
        <strain evidence="1 3">I ESC-2004</strain>
    </source>
</reference>
<dbReference type="EMBL" id="AMQN01012222">
    <property type="status" value="NOT_ANNOTATED_CDS"/>
    <property type="molecule type" value="Genomic_DNA"/>
</dbReference>
<organism evidence="1">
    <name type="scientific">Capitella teleta</name>
    <name type="common">Polychaete worm</name>
    <dbReference type="NCBI Taxonomy" id="283909"/>
    <lineage>
        <taxon>Eukaryota</taxon>
        <taxon>Metazoa</taxon>
        <taxon>Spiralia</taxon>
        <taxon>Lophotrochozoa</taxon>
        <taxon>Annelida</taxon>
        <taxon>Polychaeta</taxon>
        <taxon>Sedentaria</taxon>
        <taxon>Scolecida</taxon>
        <taxon>Capitellidae</taxon>
        <taxon>Capitella</taxon>
    </lineage>
</organism>
<dbReference type="EnsemblMetazoa" id="CapteT206279">
    <property type="protein sequence ID" value="CapteP206279"/>
    <property type="gene ID" value="CapteG206279"/>
</dbReference>
<proteinExistence type="predicted"/>
<dbReference type="HOGENOM" id="CLU_138133_0_0_1"/>
<gene>
    <name evidence="1" type="ORF">CAPTEDRAFT_206279</name>
</gene>
<accession>R7TLK1</accession>
<dbReference type="Proteomes" id="UP000014760">
    <property type="component" value="Unassembled WGS sequence"/>
</dbReference>
<reference evidence="3" key="1">
    <citation type="submission" date="2012-12" db="EMBL/GenBank/DDBJ databases">
        <authorList>
            <person name="Hellsten U."/>
            <person name="Grimwood J."/>
            <person name="Chapman J.A."/>
            <person name="Shapiro H."/>
            <person name="Aerts A."/>
            <person name="Otillar R.P."/>
            <person name="Terry A.Y."/>
            <person name="Boore J.L."/>
            <person name="Simakov O."/>
            <person name="Marletaz F."/>
            <person name="Cho S.-J."/>
            <person name="Edsinger-Gonzales E."/>
            <person name="Havlak P."/>
            <person name="Kuo D.-H."/>
            <person name="Larsson T."/>
            <person name="Lv J."/>
            <person name="Arendt D."/>
            <person name="Savage R."/>
            <person name="Osoegawa K."/>
            <person name="de Jong P."/>
            <person name="Lindberg D.R."/>
            <person name="Seaver E.C."/>
            <person name="Weisblat D.A."/>
            <person name="Putnam N.H."/>
            <person name="Grigoriev I.V."/>
            <person name="Rokhsar D.S."/>
        </authorList>
    </citation>
    <scope>NUCLEOTIDE SEQUENCE</scope>
    <source>
        <strain evidence="3">I ESC-2004</strain>
    </source>
</reference>